<comment type="caution">
    <text evidence="2">The sequence shown here is derived from an EMBL/GenBank/DDBJ whole genome shotgun (WGS) entry which is preliminary data.</text>
</comment>
<dbReference type="EMBL" id="JAKOGI010000482">
    <property type="protein sequence ID" value="KAJ8434352.1"/>
    <property type="molecule type" value="Genomic_DNA"/>
</dbReference>
<organism evidence="2 3">
    <name type="scientific">Carnegiea gigantea</name>
    <dbReference type="NCBI Taxonomy" id="171969"/>
    <lineage>
        <taxon>Eukaryota</taxon>
        <taxon>Viridiplantae</taxon>
        <taxon>Streptophyta</taxon>
        <taxon>Embryophyta</taxon>
        <taxon>Tracheophyta</taxon>
        <taxon>Spermatophyta</taxon>
        <taxon>Magnoliopsida</taxon>
        <taxon>eudicotyledons</taxon>
        <taxon>Gunneridae</taxon>
        <taxon>Pentapetalae</taxon>
        <taxon>Caryophyllales</taxon>
        <taxon>Cactineae</taxon>
        <taxon>Cactaceae</taxon>
        <taxon>Cactoideae</taxon>
        <taxon>Echinocereeae</taxon>
        <taxon>Carnegiea</taxon>
    </lineage>
</organism>
<evidence type="ECO:0000313" key="2">
    <source>
        <dbReference type="EMBL" id="KAJ8434352.1"/>
    </source>
</evidence>
<keyword evidence="3" id="KW-1185">Reference proteome</keyword>
<accession>A0A9Q1Q9W9</accession>
<reference evidence="2" key="1">
    <citation type="submission" date="2022-04" db="EMBL/GenBank/DDBJ databases">
        <title>Carnegiea gigantea Genome sequencing and assembly v2.</title>
        <authorList>
            <person name="Copetti D."/>
            <person name="Sanderson M.J."/>
            <person name="Burquez A."/>
            <person name="Wojciechowski M.F."/>
        </authorList>
    </citation>
    <scope>NUCLEOTIDE SEQUENCE</scope>
    <source>
        <strain evidence="2">SGP5-SGP5p</strain>
        <tissue evidence="2">Aerial part</tissue>
    </source>
</reference>
<evidence type="ECO:0000313" key="3">
    <source>
        <dbReference type="Proteomes" id="UP001153076"/>
    </source>
</evidence>
<feature type="compositionally biased region" description="Basic and acidic residues" evidence="1">
    <location>
        <begin position="30"/>
        <end position="40"/>
    </location>
</feature>
<dbReference type="AlphaFoldDB" id="A0A9Q1Q9W9"/>
<gene>
    <name evidence="2" type="ORF">Cgig2_019979</name>
</gene>
<protein>
    <submittedName>
        <fullName evidence="2">Uncharacterized protein</fullName>
    </submittedName>
</protein>
<dbReference type="Proteomes" id="UP001153076">
    <property type="component" value="Unassembled WGS sequence"/>
</dbReference>
<proteinExistence type="predicted"/>
<name>A0A9Q1Q9W9_9CARY</name>
<evidence type="ECO:0000256" key="1">
    <source>
        <dbReference type="SAM" id="MobiDB-lite"/>
    </source>
</evidence>
<sequence>MHISKIGNIEQQKRERRIHSRNSPNVSKNTAHESSEKTITDIHQQLSEEIDDTVEDTTYKMPPPRHDDEYESDDEVLAQAEKEKQVVQNSQKTPVKSRRLSVFKYAKEHKSLQKDISATVRVQDPKSMQYVPKPAEVDTKPKKIFQTKISPLGFVAMIDNFNQAQRRAIRDMGFGGFLHLQVTELPRDLCKWLVDRFDPYSITFYMSPDKRIKITPMDVYLILALPIGRRKVKEFYDKKSKDAKYNKILDAW</sequence>
<dbReference type="OrthoDB" id="5562739at2759"/>
<dbReference type="PANTHER" id="PTHR34835">
    <property type="entry name" value="OS07G0283600 PROTEIN-RELATED"/>
    <property type="match status" value="1"/>
</dbReference>
<feature type="region of interest" description="Disordered" evidence="1">
    <location>
        <begin position="1"/>
        <end position="72"/>
    </location>
</feature>